<dbReference type="Proteomes" id="UP000198559">
    <property type="component" value="Unassembled WGS sequence"/>
</dbReference>
<protein>
    <submittedName>
        <fullName evidence="4">Filamentation induced by cAMP protein fic</fullName>
    </submittedName>
</protein>
<accession>A0A1H6KJN5</accession>
<dbReference type="AlphaFoldDB" id="A0A1H6KJN5"/>
<reference evidence="5" key="1">
    <citation type="submission" date="2016-06" db="EMBL/GenBank/DDBJ databases">
        <authorList>
            <person name="Petersen J."/>
            <person name="Sayavedra L."/>
        </authorList>
    </citation>
    <scope>NUCLEOTIDE SEQUENCE [LARGE SCALE GENOMIC DNA]</scope>
    <source>
        <strain evidence="5">BazSymB</strain>
    </source>
</reference>
<dbReference type="STRING" id="235205.BAZSYMB_SCAFFOLD00021_11"/>
<feature type="binding site" evidence="2">
    <location>
        <begin position="210"/>
        <end position="220"/>
    </location>
    <ligand>
        <name>ATP</name>
        <dbReference type="ChEBI" id="CHEBI:30616"/>
    </ligand>
</feature>
<feature type="active site" evidence="1">
    <location>
        <position position="265"/>
    </location>
</feature>
<keyword evidence="2" id="KW-0547">Nucleotide-binding</keyword>
<name>A0A1H6KJN5_9GAMM</name>
<dbReference type="Gene3D" id="1.10.3290.10">
    <property type="entry name" value="Fido-like domain"/>
    <property type="match status" value="1"/>
</dbReference>
<dbReference type="InterPro" id="IPR040198">
    <property type="entry name" value="Fido_containing"/>
</dbReference>
<sequence length="439" mass="51004">MKIVAPPRLPATEELLKLVVEKVQSGMMPATVDEKRRYLHWDKIRHLKTPDKFDSIEQYWHFLKFSRRGQQKLLPFTEEFSYILTDDIQKNIHEIDTQMRGSIEAENIGKDKKKYIIRSLMDEAISSSQLEGAATTRKVARDMLRHNKEPEDYSQRMIYNNYQAINFIDKYKHDDLTPELILELHKIVTDNIIDNPDDEGRFRRDDDINVVDNLTGNVLHSPPEHQSLPDRMKVLCDFANGNMLNSFVHPIIRAIIVHFALAYDHPFVDGNGRTARALFYWVALKNNYWLFQYITLSTYIKKAQSQYGESFLMVESDGFDLTYFINNQLKFIHQAIHGLFDYVDKKQNEQSNALDLLSAYLADGKLNSRQAVIIQHAIKHPGAVYTIAGHKTPQNIAYATAKLDLERLAKLGLLQQSKRGRVFIFIASNDLEQRIKEYQ</sequence>
<dbReference type="InterPro" id="IPR003812">
    <property type="entry name" value="Fido"/>
</dbReference>
<evidence type="ECO:0000313" key="5">
    <source>
        <dbReference type="Proteomes" id="UP000198559"/>
    </source>
</evidence>
<dbReference type="InterPro" id="IPR036597">
    <property type="entry name" value="Fido-like_dom_sf"/>
</dbReference>
<evidence type="ECO:0000256" key="2">
    <source>
        <dbReference type="PIRSR" id="PIRSR640198-2"/>
    </source>
</evidence>
<dbReference type="GO" id="GO:0005524">
    <property type="term" value="F:ATP binding"/>
    <property type="evidence" value="ECO:0007669"/>
    <property type="project" value="UniProtKB-KW"/>
</dbReference>
<keyword evidence="2" id="KW-0067">ATP-binding</keyword>
<evidence type="ECO:0000259" key="3">
    <source>
        <dbReference type="PROSITE" id="PS51459"/>
    </source>
</evidence>
<evidence type="ECO:0000313" key="4">
    <source>
        <dbReference type="EMBL" id="SEH75863.1"/>
    </source>
</evidence>
<dbReference type="EMBL" id="CVUD02000119">
    <property type="protein sequence ID" value="SEH75863.1"/>
    <property type="molecule type" value="Genomic_DNA"/>
</dbReference>
<feature type="binding site" evidence="2">
    <location>
        <begin position="269"/>
        <end position="276"/>
    </location>
    <ligand>
        <name>ATP</name>
        <dbReference type="ChEBI" id="CHEBI:30616"/>
    </ligand>
</feature>
<gene>
    <name evidence="4" type="ORF">BAZSYMB_SCAFFOLD00021_11</name>
</gene>
<organism evidence="4 5">
    <name type="scientific">Bathymodiolus azoricus thioautotrophic gill symbiont</name>
    <dbReference type="NCBI Taxonomy" id="235205"/>
    <lineage>
        <taxon>Bacteria</taxon>
        <taxon>Pseudomonadati</taxon>
        <taxon>Pseudomonadota</taxon>
        <taxon>Gammaproteobacteria</taxon>
        <taxon>sulfur-oxidizing symbionts</taxon>
    </lineage>
</organism>
<dbReference type="PANTHER" id="PTHR13504">
    <property type="entry name" value="FIDO DOMAIN-CONTAINING PROTEIN DDB_G0283145"/>
    <property type="match status" value="1"/>
</dbReference>
<dbReference type="SUPFAM" id="SSF140931">
    <property type="entry name" value="Fic-like"/>
    <property type="match status" value="1"/>
</dbReference>
<dbReference type="RefSeq" id="WP_202775503.1">
    <property type="nucleotide sequence ID" value="NZ_CAESAP020000035.1"/>
</dbReference>
<proteinExistence type="predicted"/>
<dbReference type="PANTHER" id="PTHR13504:SF38">
    <property type="entry name" value="FIDO DOMAIN-CONTAINING PROTEIN"/>
    <property type="match status" value="1"/>
</dbReference>
<dbReference type="Pfam" id="PF02661">
    <property type="entry name" value="Fic"/>
    <property type="match status" value="1"/>
</dbReference>
<dbReference type="PROSITE" id="PS51459">
    <property type="entry name" value="FIDO"/>
    <property type="match status" value="1"/>
</dbReference>
<evidence type="ECO:0000256" key="1">
    <source>
        <dbReference type="PIRSR" id="PIRSR640198-1"/>
    </source>
</evidence>
<feature type="domain" description="Fido" evidence="3">
    <location>
        <begin position="176"/>
        <end position="327"/>
    </location>
</feature>